<protein>
    <submittedName>
        <fullName evidence="9">Oligopeptide transport system permease protein AppB</fullName>
    </submittedName>
</protein>
<evidence type="ECO:0000256" key="3">
    <source>
        <dbReference type="ARBA" id="ARBA00022475"/>
    </source>
</evidence>
<name>M1MK66_9CLOT</name>
<dbReference type="GO" id="GO:0005886">
    <property type="term" value="C:plasma membrane"/>
    <property type="evidence" value="ECO:0007669"/>
    <property type="project" value="UniProtKB-SubCell"/>
</dbReference>
<reference evidence="9 10" key="1">
    <citation type="submission" date="2013-02" db="EMBL/GenBank/DDBJ databases">
        <title>Genome sequence of Clostridium saccharoperbutylacetonicum N1-4(HMT).</title>
        <authorList>
            <person name="Poehlein A."/>
            <person name="Daniel R."/>
        </authorList>
    </citation>
    <scope>NUCLEOTIDE SEQUENCE [LARGE SCALE GENOMIC DNA]</scope>
    <source>
        <strain evidence="10">N1-4(HMT)</strain>
    </source>
</reference>
<dbReference type="AlphaFoldDB" id="M1MK66"/>
<keyword evidence="5 7" id="KW-1133">Transmembrane helix</keyword>
<sequence>MFKYAIKRMINTIPILIGISIIVFILINCQPGNPYSNMVDPTVTDEVKEQMLTQIGYYDPLPVKYFKWVTRAVSGDLGYSITYKESVMNVISSRIGNTILLGTASLFLSVLIAIPIGMISSVKRYSIFDYIMTVLAFIGLSIPAFFFGLLLIKVFSVDLKILPISGMVTIGKNYLGINHVIDIFNHMILPTIVLALLNTASFMRYTRSSMIDIIGQDYIRTARAKGVSSRIIVLKHAFKNALIPIITVISLELPTLFSGALATETIFVWPGIGRLNFEAVTNRDYSLIMGLVMIFAVVTLLSNLIADILYAAVDPRIKYD</sequence>
<dbReference type="HOGENOM" id="CLU_036879_1_2_9"/>
<feature type="transmembrane region" description="Helical" evidence="7">
    <location>
        <begin position="98"/>
        <end position="118"/>
    </location>
</feature>
<dbReference type="Proteomes" id="UP000011728">
    <property type="component" value="Chromosome"/>
</dbReference>
<proteinExistence type="inferred from homology"/>
<dbReference type="STRING" id="36745.CLSAP_14020"/>
<dbReference type="PANTHER" id="PTHR43163:SF6">
    <property type="entry name" value="DIPEPTIDE TRANSPORT SYSTEM PERMEASE PROTEIN DPPB-RELATED"/>
    <property type="match status" value="1"/>
</dbReference>
<dbReference type="OrthoDB" id="9773221at2"/>
<dbReference type="KEGG" id="csr:Cspa_c14360"/>
<dbReference type="Pfam" id="PF19300">
    <property type="entry name" value="BPD_transp_1_N"/>
    <property type="match status" value="1"/>
</dbReference>
<dbReference type="InterPro" id="IPR000515">
    <property type="entry name" value="MetI-like"/>
</dbReference>
<dbReference type="PROSITE" id="PS50928">
    <property type="entry name" value="ABC_TM1"/>
    <property type="match status" value="1"/>
</dbReference>
<comment type="similarity">
    <text evidence="7">Belongs to the binding-protein-dependent transport system permease family.</text>
</comment>
<feature type="transmembrane region" description="Helical" evidence="7">
    <location>
        <begin position="9"/>
        <end position="27"/>
    </location>
</feature>
<feature type="transmembrane region" description="Helical" evidence="7">
    <location>
        <begin position="241"/>
        <end position="267"/>
    </location>
</feature>
<keyword evidence="3" id="KW-1003">Cell membrane</keyword>
<dbReference type="EMBL" id="CP004121">
    <property type="protein sequence ID" value="AGF55206.1"/>
    <property type="molecule type" value="Genomic_DNA"/>
</dbReference>
<organism evidence="9 10">
    <name type="scientific">Clostridium saccharoperbutylacetonicum N1-4(HMT)</name>
    <dbReference type="NCBI Taxonomy" id="931276"/>
    <lineage>
        <taxon>Bacteria</taxon>
        <taxon>Bacillati</taxon>
        <taxon>Bacillota</taxon>
        <taxon>Clostridia</taxon>
        <taxon>Eubacteriales</taxon>
        <taxon>Clostridiaceae</taxon>
        <taxon>Clostridium</taxon>
    </lineage>
</organism>
<keyword evidence="10" id="KW-1185">Reference proteome</keyword>
<dbReference type="Gene3D" id="1.10.3720.10">
    <property type="entry name" value="MetI-like"/>
    <property type="match status" value="1"/>
</dbReference>
<comment type="subcellular location">
    <subcellularLocation>
        <location evidence="1 7">Cell membrane</location>
        <topology evidence="1 7">Multi-pass membrane protein</topology>
    </subcellularLocation>
</comment>
<dbReference type="eggNOG" id="COG0601">
    <property type="taxonomic scope" value="Bacteria"/>
</dbReference>
<keyword evidence="6 7" id="KW-0472">Membrane</keyword>
<dbReference type="SUPFAM" id="SSF161098">
    <property type="entry name" value="MetI-like"/>
    <property type="match status" value="1"/>
</dbReference>
<evidence type="ECO:0000313" key="9">
    <source>
        <dbReference type="EMBL" id="AGF55206.1"/>
    </source>
</evidence>
<dbReference type="PATRIC" id="fig|931276.5.peg.1394"/>
<feature type="transmembrane region" description="Helical" evidence="7">
    <location>
        <begin position="183"/>
        <end position="203"/>
    </location>
</feature>
<dbReference type="PANTHER" id="PTHR43163">
    <property type="entry name" value="DIPEPTIDE TRANSPORT SYSTEM PERMEASE PROTEIN DPPB-RELATED"/>
    <property type="match status" value="1"/>
</dbReference>
<evidence type="ECO:0000313" key="10">
    <source>
        <dbReference type="Proteomes" id="UP000011728"/>
    </source>
</evidence>
<gene>
    <name evidence="9" type="primary">appB2</name>
    <name evidence="9" type="ORF">Cspa_c14360</name>
</gene>
<evidence type="ECO:0000256" key="5">
    <source>
        <dbReference type="ARBA" id="ARBA00022989"/>
    </source>
</evidence>
<evidence type="ECO:0000256" key="6">
    <source>
        <dbReference type="ARBA" id="ARBA00023136"/>
    </source>
</evidence>
<evidence type="ECO:0000256" key="2">
    <source>
        <dbReference type="ARBA" id="ARBA00022448"/>
    </source>
</evidence>
<keyword evidence="4 7" id="KW-0812">Transmembrane</keyword>
<evidence type="ECO:0000256" key="4">
    <source>
        <dbReference type="ARBA" id="ARBA00022692"/>
    </source>
</evidence>
<dbReference type="CDD" id="cd06261">
    <property type="entry name" value="TM_PBP2"/>
    <property type="match status" value="1"/>
</dbReference>
<evidence type="ECO:0000256" key="1">
    <source>
        <dbReference type="ARBA" id="ARBA00004651"/>
    </source>
</evidence>
<feature type="domain" description="ABC transmembrane type-1" evidence="8">
    <location>
        <begin position="95"/>
        <end position="306"/>
    </location>
</feature>
<feature type="transmembrane region" description="Helical" evidence="7">
    <location>
        <begin position="287"/>
        <end position="313"/>
    </location>
</feature>
<evidence type="ECO:0000256" key="7">
    <source>
        <dbReference type="RuleBase" id="RU363032"/>
    </source>
</evidence>
<keyword evidence="2 7" id="KW-0813">Transport</keyword>
<dbReference type="InterPro" id="IPR035906">
    <property type="entry name" value="MetI-like_sf"/>
</dbReference>
<feature type="transmembrane region" description="Helical" evidence="7">
    <location>
        <begin position="130"/>
        <end position="152"/>
    </location>
</feature>
<dbReference type="InterPro" id="IPR045621">
    <property type="entry name" value="BPD_transp_1_N"/>
</dbReference>
<dbReference type="GO" id="GO:0055085">
    <property type="term" value="P:transmembrane transport"/>
    <property type="evidence" value="ECO:0007669"/>
    <property type="project" value="InterPro"/>
</dbReference>
<dbReference type="RefSeq" id="WP_015391528.1">
    <property type="nucleotide sequence ID" value="NC_020291.1"/>
</dbReference>
<dbReference type="Pfam" id="PF00528">
    <property type="entry name" value="BPD_transp_1"/>
    <property type="match status" value="1"/>
</dbReference>
<accession>M1MK66</accession>
<evidence type="ECO:0000259" key="8">
    <source>
        <dbReference type="PROSITE" id="PS50928"/>
    </source>
</evidence>